<organism evidence="2">
    <name type="scientific">marine metagenome</name>
    <dbReference type="NCBI Taxonomy" id="408172"/>
    <lineage>
        <taxon>unclassified sequences</taxon>
        <taxon>metagenomes</taxon>
        <taxon>ecological metagenomes</taxon>
    </lineage>
</organism>
<sequence length="90" mass="9813">VSIQNYLQKAGGLRDTADPSNMYIIFPNGESFLINRRSTSKKHSNLIPGSTIVVPRDPRPFDWLVMTRTITPILANLATSAAAIAALSDD</sequence>
<reference evidence="2" key="1">
    <citation type="submission" date="2018-05" db="EMBL/GenBank/DDBJ databases">
        <authorList>
            <person name="Lanie J.A."/>
            <person name="Ng W.-L."/>
            <person name="Kazmierczak K.M."/>
            <person name="Andrzejewski T.M."/>
            <person name="Davidsen T.M."/>
            <person name="Wayne K.J."/>
            <person name="Tettelin H."/>
            <person name="Glass J.I."/>
            <person name="Rusch D."/>
            <person name="Podicherti R."/>
            <person name="Tsui H.-C.T."/>
            <person name="Winkler M.E."/>
        </authorList>
    </citation>
    <scope>NUCLEOTIDE SEQUENCE</scope>
</reference>
<gene>
    <name evidence="2" type="ORF">METZ01_LOCUS394582</name>
</gene>
<accession>A0A382V734</accession>
<proteinExistence type="predicted"/>
<dbReference type="EMBL" id="UINC01149326">
    <property type="protein sequence ID" value="SVD41728.1"/>
    <property type="molecule type" value="Genomic_DNA"/>
</dbReference>
<evidence type="ECO:0000259" key="1">
    <source>
        <dbReference type="Pfam" id="PF06251"/>
    </source>
</evidence>
<feature type="domain" description="Capsule biosynthesis GfcC-like C-terminal" evidence="1">
    <location>
        <begin position="2"/>
        <end position="56"/>
    </location>
</feature>
<dbReference type="Gene3D" id="3.10.560.10">
    <property type="entry name" value="Outer membrane lipoprotein wza domain like"/>
    <property type="match status" value="1"/>
</dbReference>
<feature type="non-terminal residue" evidence="2">
    <location>
        <position position="1"/>
    </location>
</feature>
<protein>
    <recommendedName>
        <fullName evidence="1">Capsule biosynthesis GfcC-like C-terminal domain-containing protein</fullName>
    </recommendedName>
</protein>
<evidence type="ECO:0000313" key="2">
    <source>
        <dbReference type="EMBL" id="SVD41728.1"/>
    </source>
</evidence>
<dbReference type="Pfam" id="PF06251">
    <property type="entry name" value="Caps_syn_GfcC_C"/>
    <property type="match status" value="1"/>
</dbReference>
<dbReference type="AlphaFoldDB" id="A0A382V734"/>
<name>A0A382V734_9ZZZZ</name>
<dbReference type="InterPro" id="IPR010425">
    <property type="entry name" value="Caps_synth_GfcC-like_C"/>
</dbReference>